<keyword evidence="7 20" id="KW-0812">Transmembrane</keyword>
<comment type="catalytic activity">
    <reaction evidence="16">
        <text>L-threonyl-[protein] + ATP = O-phospho-L-threonyl-[protein] + ADP + H(+)</text>
        <dbReference type="Rhea" id="RHEA:46608"/>
        <dbReference type="Rhea" id="RHEA-COMP:11060"/>
        <dbReference type="Rhea" id="RHEA-COMP:11605"/>
        <dbReference type="ChEBI" id="CHEBI:15378"/>
        <dbReference type="ChEBI" id="CHEBI:30013"/>
        <dbReference type="ChEBI" id="CHEBI:30616"/>
        <dbReference type="ChEBI" id="CHEBI:61977"/>
        <dbReference type="ChEBI" id="CHEBI:456216"/>
        <dbReference type="EC" id="2.7.11.1"/>
    </reaction>
</comment>
<dbReference type="Gene3D" id="3.30.200.20">
    <property type="entry name" value="Phosphorylase Kinase, domain 1"/>
    <property type="match status" value="1"/>
</dbReference>
<evidence type="ECO:0000256" key="7">
    <source>
        <dbReference type="ARBA" id="ARBA00022692"/>
    </source>
</evidence>
<keyword evidence="5" id="KW-0433">Leucine-rich repeat</keyword>
<evidence type="ECO:0000256" key="18">
    <source>
        <dbReference type="PROSITE-ProRule" id="PRU10141"/>
    </source>
</evidence>
<dbReference type="Gene3D" id="1.10.510.10">
    <property type="entry name" value="Transferase(Phosphotransferase) domain 1"/>
    <property type="match status" value="1"/>
</dbReference>
<dbReference type="PANTHER" id="PTHR45631:SF27">
    <property type="entry name" value="PROTEIN KINASE DOMAIN-CONTAINING PROTEIN"/>
    <property type="match status" value="1"/>
</dbReference>
<dbReference type="Pfam" id="PF07714">
    <property type="entry name" value="PK_Tyr_Ser-Thr"/>
    <property type="match status" value="1"/>
</dbReference>
<keyword evidence="14 20" id="KW-0472">Membrane</keyword>
<evidence type="ECO:0000256" key="8">
    <source>
        <dbReference type="ARBA" id="ARBA00022729"/>
    </source>
</evidence>
<gene>
    <name evidence="23" type="primary">SYMRK</name>
</gene>
<evidence type="ECO:0000256" key="17">
    <source>
        <dbReference type="ARBA" id="ARBA00048679"/>
    </source>
</evidence>
<dbReference type="EMBL" id="AY935264">
    <property type="protein sequence ID" value="AAY22387.1"/>
    <property type="molecule type" value="mRNA"/>
</dbReference>
<proteinExistence type="evidence at transcript level"/>
<dbReference type="InterPro" id="IPR024788">
    <property type="entry name" value="Malectin-like_Carb-bd_dom"/>
</dbReference>
<dbReference type="FunFam" id="1.10.510.10:FF:000146">
    <property type="entry name" value="LRR receptor-like serine/threonine-protein kinase IOS1"/>
    <property type="match status" value="1"/>
</dbReference>
<dbReference type="InterPro" id="IPR011009">
    <property type="entry name" value="Kinase-like_dom_sf"/>
</dbReference>
<evidence type="ECO:0000259" key="22">
    <source>
        <dbReference type="PROSITE" id="PS50011"/>
    </source>
</evidence>
<dbReference type="InterPro" id="IPR008271">
    <property type="entry name" value="Ser/Thr_kinase_AS"/>
</dbReference>
<dbReference type="SUPFAM" id="SSF56112">
    <property type="entry name" value="Protein kinase-like (PK-like)"/>
    <property type="match status" value="1"/>
</dbReference>
<organism evidence="23">
    <name type="scientific">Alnus glutinosa</name>
    <name type="common">European alder</name>
    <name type="synonym">Betula alnus var. glutinosa</name>
    <dbReference type="NCBI Taxonomy" id="3517"/>
    <lineage>
        <taxon>Eukaryota</taxon>
        <taxon>Viridiplantae</taxon>
        <taxon>Streptophyta</taxon>
        <taxon>Embryophyta</taxon>
        <taxon>Tracheophyta</taxon>
        <taxon>Spermatophyta</taxon>
        <taxon>Magnoliopsida</taxon>
        <taxon>eudicotyledons</taxon>
        <taxon>Gunneridae</taxon>
        <taxon>Pentapetalae</taxon>
        <taxon>rosids</taxon>
        <taxon>fabids</taxon>
        <taxon>Fagales</taxon>
        <taxon>Betulaceae</taxon>
        <taxon>Alnus</taxon>
    </lineage>
</organism>
<evidence type="ECO:0000256" key="2">
    <source>
        <dbReference type="ARBA" id="ARBA00012513"/>
    </source>
</evidence>
<dbReference type="InterPro" id="IPR001245">
    <property type="entry name" value="Ser-Thr/Tyr_kinase_cat_dom"/>
</dbReference>
<dbReference type="AlphaFoldDB" id="Q2TE70"/>
<evidence type="ECO:0000256" key="16">
    <source>
        <dbReference type="ARBA" id="ARBA00047899"/>
    </source>
</evidence>
<evidence type="ECO:0000313" key="23">
    <source>
        <dbReference type="EMBL" id="AAY22387.1"/>
    </source>
</evidence>
<feature type="chain" id="PRO_5004216442" description="non-specific serine/threonine protein kinase" evidence="21">
    <location>
        <begin position="30"/>
        <end position="941"/>
    </location>
</feature>
<evidence type="ECO:0000256" key="20">
    <source>
        <dbReference type="SAM" id="Phobius"/>
    </source>
</evidence>
<keyword evidence="11 23" id="KW-0418">Kinase</keyword>
<dbReference type="PROSITE" id="PS50011">
    <property type="entry name" value="PROTEIN_KINASE_DOM"/>
    <property type="match status" value="1"/>
</dbReference>
<dbReference type="PROSITE" id="PS00108">
    <property type="entry name" value="PROTEIN_KINASE_ST"/>
    <property type="match status" value="1"/>
</dbReference>
<keyword evidence="9" id="KW-0677">Repeat</keyword>
<dbReference type="EC" id="2.7.11.1" evidence="2"/>
<dbReference type="InterPro" id="IPR001611">
    <property type="entry name" value="Leu-rich_rpt"/>
</dbReference>
<evidence type="ECO:0000256" key="13">
    <source>
        <dbReference type="ARBA" id="ARBA00022989"/>
    </source>
</evidence>
<keyword evidence="15 23" id="KW-0675">Receptor</keyword>
<keyword evidence="10 18" id="KW-0547">Nucleotide-binding</keyword>
<evidence type="ECO:0000256" key="15">
    <source>
        <dbReference type="ARBA" id="ARBA00023170"/>
    </source>
</evidence>
<evidence type="ECO:0000256" key="3">
    <source>
        <dbReference type="ARBA" id="ARBA00022527"/>
    </source>
</evidence>
<feature type="region of interest" description="Disordered" evidence="19">
    <location>
        <begin position="919"/>
        <end position="941"/>
    </location>
</feature>
<dbReference type="Pfam" id="PF00560">
    <property type="entry name" value="LRR_1"/>
    <property type="match status" value="2"/>
</dbReference>
<dbReference type="GO" id="GO:0004674">
    <property type="term" value="F:protein serine/threonine kinase activity"/>
    <property type="evidence" value="ECO:0007669"/>
    <property type="project" value="UniProtKB-KW"/>
</dbReference>
<dbReference type="CDD" id="cd14066">
    <property type="entry name" value="STKc_IRAK"/>
    <property type="match status" value="1"/>
</dbReference>
<dbReference type="InterPro" id="IPR000719">
    <property type="entry name" value="Prot_kinase_dom"/>
</dbReference>
<evidence type="ECO:0000256" key="6">
    <source>
        <dbReference type="ARBA" id="ARBA00022679"/>
    </source>
</evidence>
<feature type="signal peptide" evidence="21">
    <location>
        <begin position="1"/>
        <end position="29"/>
    </location>
</feature>
<keyword evidence="12 18" id="KW-0067">ATP-binding</keyword>
<dbReference type="FunFam" id="3.30.200.20:FF:000039">
    <property type="entry name" value="receptor-like protein kinase FERONIA"/>
    <property type="match status" value="1"/>
</dbReference>
<evidence type="ECO:0000256" key="4">
    <source>
        <dbReference type="ARBA" id="ARBA00022553"/>
    </source>
</evidence>
<dbReference type="InterPro" id="IPR032675">
    <property type="entry name" value="LRR_dom_sf"/>
</dbReference>
<evidence type="ECO:0000256" key="14">
    <source>
        <dbReference type="ARBA" id="ARBA00023136"/>
    </source>
</evidence>
<feature type="compositionally biased region" description="Pro residues" evidence="19">
    <location>
        <begin position="926"/>
        <end position="941"/>
    </location>
</feature>
<dbReference type="GO" id="GO:0016020">
    <property type="term" value="C:membrane"/>
    <property type="evidence" value="ECO:0007669"/>
    <property type="project" value="UniProtKB-SubCell"/>
</dbReference>
<keyword evidence="8 21" id="KW-0732">Signal</keyword>
<evidence type="ECO:0000256" key="12">
    <source>
        <dbReference type="ARBA" id="ARBA00022840"/>
    </source>
</evidence>
<dbReference type="SUPFAM" id="SSF52058">
    <property type="entry name" value="L domain-like"/>
    <property type="match status" value="1"/>
</dbReference>
<keyword evidence="13 20" id="KW-1133">Transmembrane helix</keyword>
<protein>
    <recommendedName>
        <fullName evidence="2">non-specific serine/threonine protein kinase</fullName>
        <ecNumber evidence="2">2.7.11.1</ecNumber>
    </recommendedName>
</protein>
<keyword evidence="3" id="KW-0723">Serine/threonine-protein kinase</keyword>
<evidence type="ECO:0000256" key="19">
    <source>
        <dbReference type="SAM" id="MobiDB-lite"/>
    </source>
</evidence>
<evidence type="ECO:0000256" key="21">
    <source>
        <dbReference type="SAM" id="SignalP"/>
    </source>
</evidence>
<dbReference type="PROSITE" id="PS00107">
    <property type="entry name" value="PROTEIN_KINASE_ATP"/>
    <property type="match status" value="1"/>
</dbReference>
<dbReference type="Gene3D" id="3.80.10.10">
    <property type="entry name" value="Ribonuclease Inhibitor"/>
    <property type="match status" value="1"/>
</dbReference>
<feature type="domain" description="Protein kinase" evidence="22">
    <location>
        <begin position="609"/>
        <end position="884"/>
    </location>
</feature>
<name>Q2TE70_ALNGL</name>
<evidence type="ECO:0000256" key="1">
    <source>
        <dbReference type="ARBA" id="ARBA00004167"/>
    </source>
</evidence>
<dbReference type="FunFam" id="3.80.10.10:FF:000129">
    <property type="entry name" value="Leucine-rich repeat receptor-like kinase"/>
    <property type="match status" value="1"/>
</dbReference>
<keyword evidence="6" id="KW-0808">Transferase</keyword>
<evidence type="ECO:0000256" key="10">
    <source>
        <dbReference type="ARBA" id="ARBA00022741"/>
    </source>
</evidence>
<comment type="subcellular location">
    <subcellularLocation>
        <location evidence="1">Membrane</location>
        <topology evidence="1">Single-pass membrane protein</topology>
    </subcellularLocation>
</comment>
<feature type="transmembrane region" description="Helical" evidence="20">
    <location>
        <begin position="535"/>
        <end position="558"/>
    </location>
</feature>
<sequence>MMEGSDYFILRLLEWFILCFFILVRSTCGQEGFVSLRCCSDSNFTDQITSINWTPDDSWFPNKTGCRDEPNIEAWKKHKDYGKARIFNIDSGKRCYRLTTIKEQDYLVRGTFLFGDLLRTTLDTSFDVLVGVTGISRVNSSEDSEVEGIFRATKDHIDFCLEKVQGDPYISKLELRPLKDLNYLQNFSSTTVLKSVRRIDVGNTGVDIRYPSDKSDRIWKPDTNSTARGSRLSVNVSNYSANNATPPLEVLQTALYHSERLEFQESLDKRDYEYRVFLYFFELNKTSKHGDRVFDIYINNEKVKENFEILANGYNYREVVWDVRANGSLNLTLIKASGSLFGPICNAYEILQVREINQSYGEFDLQVQQTDEKDVEVAWRVRNELLVSNQANAVLESWSGDPCLPKPWQGLACAPHNGSAIITSLNLSSTNLQGSIPHSITELANIETLNMSYNQFNGSIPEFPDSSMLKSVDISHNYLAGSLPESLISLPHLQSLYFGCNPYLDKEPQSSFNSTIHTDNGRCDSNESPRVRVSVIATVACGSFLFTVTVGVIFVCIYRKKSMPRGRFDGKGHQLTENVLIYLPSKDDISIKSITIERFTLEDIDTATENYKTLIGEGGFGSVYRGTLSDGQEVAVKVRSATSTQGTREFENELNLLSEIRHENLVPLLGHCSENDQQILVYPFMSNGSLQDRLYGEPAKRKTLDWPTRLSIALGAARGLTYLHTNANRCIIHRDVKSSNILLDHSMCAKVADFGFSKYAPQEGDCVSLEVRGTAGYLDPEYYSTQQLSDKSDVYSFGVVLLEIVTGREPLNIHRPRNEWSLVEWAKAYIRDSQIDEMVDPSIRGGYHAEAMWRVVEVASTCIESDAASRPFMIDILRELDEALIIETNASEYMRSIDSLGTSSNRFSIVMEKRIVLPPISSSPSEPSPILPQGPSPPQPR</sequence>
<dbReference type="InterPro" id="IPR017441">
    <property type="entry name" value="Protein_kinase_ATP_BS"/>
</dbReference>
<comment type="catalytic activity">
    <reaction evidence="17">
        <text>L-seryl-[protein] + ATP = O-phospho-L-seryl-[protein] + ADP + H(+)</text>
        <dbReference type="Rhea" id="RHEA:17989"/>
        <dbReference type="Rhea" id="RHEA-COMP:9863"/>
        <dbReference type="Rhea" id="RHEA-COMP:11604"/>
        <dbReference type="ChEBI" id="CHEBI:15378"/>
        <dbReference type="ChEBI" id="CHEBI:29999"/>
        <dbReference type="ChEBI" id="CHEBI:30616"/>
        <dbReference type="ChEBI" id="CHEBI:83421"/>
        <dbReference type="ChEBI" id="CHEBI:456216"/>
        <dbReference type="EC" id="2.7.11.1"/>
    </reaction>
</comment>
<dbReference type="Pfam" id="PF12819">
    <property type="entry name" value="Malectin_like"/>
    <property type="match status" value="1"/>
</dbReference>
<dbReference type="PANTHER" id="PTHR45631">
    <property type="entry name" value="OS07G0107800 PROTEIN-RELATED"/>
    <property type="match status" value="1"/>
</dbReference>
<reference evidence="23" key="1">
    <citation type="submission" date="2005-02" db="EMBL/GenBank/DDBJ databases">
        <title>Evolution of SYMRK domain structure.</title>
        <authorList>
            <person name="Giczey G."/>
            <person name="Markmann K."/>
            <person name="Parniske M."/>
        </authorList>
    </citation>
    <scope>NUCLEOTIDE SEQUENCE</scope>
</reference>
<dbReference type="SMART" id="SM00220">
    <property type="entry name" value="S_TKc"/>
    <property type="match status" value="1"/>
</dbReference>
<evidence type="ECO:0000256" key="9">
    <source>
        <dbReference type="ARBA" id="ARBA00022737"/>
    </source>
</evidence>
<dbReference type="Gene3D" id="2.60.120.430">
    <property type="entry name" value="Galactose-binding lectin"/>
    <property type="match status" value="1"/>
</dbReference>
<accession>Q2TE70</accession>
<evidence type="ECO:0000256" key="11">
    <source>
        <dbReference type="ARBA" id="ARBA00022777"/>
    </source>
</evidence>
<evidence type="ECO:0000256" key="5">
    <source>
        <dbReference type="ARBA" id="ARBA00022614"/>
    </source>
</evidence>
<feature type="binding site" evidence="18">
    <location>
        <position position="637"/>
    </location>
    <ligand>
        <name>ATP</name>
        <dbReference type="ChEBI" id="CHEBI:30616"/>
    </ligand>
</feature>
<keyword evidence="4" id="KW-0597">Phosphoprotein</keyword>
<dbReference type="GO" id="GO:0005524">
    <property type="term" value="F:ATP binding"/>
    <property type="evidence" value="ECO:0007669"/>
    <property type="project" value="UniProtKB-UniRule"/>
</dbReference>